<feature type="transmembrane region" description="Helical" evidence="2">
    <location>
        <begin position="245"/>
        <end position="264"/>
    </location>
</feature>
<evidence type="ECO:0000256" key="2">
    <source>
        <dbReference type="SAM" id="Phobius"/>
    </source>
</evidence>
<dbReference type="Proteomes" id="UP000887572">
    <property type="component" value="Unplaced"/>
</dbReference>
<keyword evidence="2" id="KW-1133">Transmembrane helix</keyword>
<sequence>MDGQSVTSAVDDQRAMTNESSAVDESTLTSESAALDESTLTSESAALDESTLTAVDDQRTLTNESSAVDESTLTSESAALDESTLTAVDDRSTFEIEVTDLATQPDQVTPTTGIVEEHLLVHRQVPINTFMDIIPVLQAGLARLKHPMIKEIEEKTGISREKFMYIIFASIAFIILFAPCVEPIINLILILYPLRQSLISIHTGDETEQWIIFWVFFACSKLTDSVPAIVGFVIDVPEKICTTAFVSWAAYCCYSSLTLLIMLLRGRVCVLVKTIFIVYLELPQTYGAINFYVAYVGPKMEDAIGFAYYMYDWTLKLWKADIKHSRLTVEKELVWWKKALTQPDCCSRDDWISLL</sequence>
<keyword evidence="3" id="KW-1185">Reference proteome</keyword>
<feature type="transmembrane region" description="Helical" evidence="2">
    <location>
        <begin position="211"/>
        <end position="233"/>
    </location>
</feature>
<proteinExistence type="predicted"/>
<keyword evidence="2" id="KW-0812">Transmembrane</keyword>
<dbReference type="WBParaSite" id="Gr19_v10_g4344.t1">
    <property type="protein sequence ID" value="Gr19_v10_g4344.t1"/>
    <property type="gene ID" value="Gr19_v10_g4344"/>
</dbReference>
<accession>A0A914HW90</accession>
<evidence type="ECO:0000313" key="3">
    <source>
        <dbReference type="Proteomes" id="UP000887572"/>
    </source>
</evidence>
<evidence type="ECO:0000313" key="4">
    <source>
        <dbReference type="WBParaSite" id="Gr19_v10_g4344.t1"/>
    </source>
</evidence>
<protein>
    <submittedName>
        <fullName evidence="4">Receptor expression-enhancing protein</fullName>
    </submittedName>
</protein>
<dbReference type="AlphaFoldDB" id="A0A914HW90"/>
<feature type="transmembrane region" description="Helical" evidence="2">
    <location>
        <begin position="163"/>
        <end position="191"/>
    </location>
</feature>
<reference evidence="4" key="1">
    <citation type="submission" date="2022-11" db="UniProtKB">
        <authorList>
            <consortium name="WormBaseParasite"/>
        </authorList>
    </citation>
    <scope>IDENTIFICATION</scope>
</reference>
<feature type="region of interest" description="Disordered" evidence="1">
    <location>
        <begin position="1"/>
        <end position="80"/>
    </location>
</feature>
<feature type="compositionally biased region" description="Polar residues" evidence="1">
    <location>
        <begin position="60"/>
        <end position="77"/>
    </location>
</feature>
<name>A0A914HW90_GLORO</name>
<feature type="compositionally biased region" description="Polar residues" evidence="1">
    <location>
        <begin position="1"/>
        <end position="44"/>
    </location>
</feature>
<organism evidence="3 4">
    <name type="scientific">Globodera rostochiensis</name>
    <name type="common">Golden nematode worm</name>
    <name type="synonym">Heterodera rostochiensis</name>
    <dbReference type="NCBI Taxonomy" id="31243"/>
    <lineage>
        <taxon>Eukaryota</taxon>
        <taxon>Metazoa</taxon>
        <taxon>Ecdysozoa</taxon>
        <taxon>Nematoda</taxon>
        <taxon>Chromadorea</taxon>
        <taxon>Rhabditida</taxon>
        <taxon>Tylenchina</taxon>
        <taxon>Tylenchomorpha</taxon>
        <taxon>Tylenchoidea</taxon>
        <taxon>Heteroderidae</taxon>
        <taxon>Heteroderinae</taxon>
        <taxon>Globodera</taxon>
    </lineage>
</organism>
<keyword evidence="2" id="KW-0472">Membrane</keyword>
<evidence type="ECO:0000256" key="1">
    <source>
        <dbReference type="SAM" id="MobiDB-lite"/>
    </source>
</evidence>